<dbReference type="Proteomes" id="UP000236220">
    <property type="component" value="Unassembled WGS sequence"/>
</dbReference>
<evidence type="ECO:0008006" key="3">
    <source>
        <dbReference type="Google" id="ProtNLM"/>
    </source>
</evidence>
<protein>
    <recommendedName>
        <fullName evidence="3">L,D-transpeptidase catalytic domain</fullName>
    </recommendedName>
</protein>
<evidence type="ECO:0000313" key="2">
    <source>
        <dbReference type="Proteomes" id="UP000236220"/>
    </source>
</evidence>
<comment type="caution">
    <text evidence="1">The sequence shown here is derived from an EMBL/GenBank/DDBJ whole genome shotgun (WGS) entry which is preliminary data.</text>
</comment>
<dbReference type="PANTHER" id="PTHR38589">
    <property type="entry name" value="BLR0621 PROTEIN"/>
    <property type="match status" value="1"/>
</dbReference>
<evidence type="ECO:0000313" key="1">
    <source>
        <dbReference type="EMBL" id="PNS09732.1"/>
    </source>
</evidence>
<accession>A0A2K1Q3V2</accession>
<dbReference type="PANTHER" id="PTHR38589:SF1">
    <property type="entry name" value="BLR0621 PROTEIN"/>
    <property type="match status" value="1"/>
</dbReference>
<reference evidence="1 2" key="1">
    <citation type="submission" date="2017-08" db="EMBL/GenBank/DDBJ databases">
        <title>Lysobacter sylvestris genome.</title>
        <authorList>
            <person name="Zhang D.-C."/>
            <person name="Albuquerque L."/>
            <person name="Franca L."/>
            <person name="Froufe H.J.C."/>
            <person name="Barroso C."/>
            <person name="Egas C."/>
            <person name="Da Costa M."/>
            <person name="Margesin R."/>
        </authorList>
    </citation>
    <scope>NUCLEOTIDE SEQUENCE [LARGE SCALE GENOMIC DNA]</scope>
    <source>
        <strain evidence="1 2">AM20-91</strain>
    </source>
</reference>
<organism evidence="1 2">
    <name type="scientific">Solilutibacter silvestris</name>
    <dbReference type="NCBI Taxonomy" id="1645665"/>
    <lineage>
        <taxon>Bacteria</taxon>
        <taxon>Pseudomonadati</taxon>
        <taxon>Pseudomonadota</taxon>
        <taxon>Gammaproteobacteria</taxon>
        <taxon>Lysobacterales</taxon>
        <taxon>Lysobacteraceae</taxon>
        <taxon>Solilutibacter</taxon>
    </lineage>
</organism>
<proteinExistence type="predicted"/>
<keyword evidence="2" id="KW-1185">Reference proteome</keyword>
<name>A0A2K1Q3V2_9GAMM</name>
<dbReference type="AlphaFoldDB" id="A0A2K1Q3V2"/>
<gene>
    <name evidence="1" type="ORF">Lysil_1361</name>
</gene>
<dbReference type="EMBL" id="NPZB01000001">
    <property type="protein sequence ID" value="PNS09732.1"/>
    <property type="molecule type" value="Genomic_DNA"/>
</dbReference>
<sequence length="277" mass="29438">MCGKNSGCHKPRYGGYAAAMNKVILLAASLVVSGMFSGCASAPKSTAATTSAWKDARQMIVVMTPDWNATQATLRRYRRDGADAAWIAVGDASPVVLGRSGSAWGRGLSPAQANGPQKREGDGRNPVGVFAIGPAFGAATSLATGLQYLPMSASSYCVDVSGSPLYNKIVDAQQVGADAVKGASEHMRLDLLNANDHRYQEGFVIEHNADGAANGGSCIFAHLWGRPDQTTTGCTAMAYDTMDTLLAWLKQDDHPVFVLLPKAEYDRLQRDWNLPTP</sequence>